<gene>
    <name evidence="3" type="ORF">EIN_425160</name>
</gene>
<dbReference type="OrthoDB" id="25205at2759"/>
<dbReference type="Proteomes" id="UP000014680">
    <property type="component" value="Unassembled WGS sequence"/>
</dbReference>
<feature type="transmembrane region" description="Helical" evidence="1">
    <location>
        <begin position="152"/>
        <end position="171"/>
    </location>
</feature>
<dbReference type="KEGG" id="eiv:EIN_425160"/>
<organism evidence="3 4">
    <name type="scientific">Entamoeba invadens IP1</name>
    <dbReference type="NCBI Taxonomy" id="370355"/>
    <lineage>
        <taxon>Eukaryota</taxon>
        <taxon>Amoebozoa</taxon>
        <taxon>Evosea</taxon>
        <taxon>Archamoebae</taxon>
        <taxon>Mastigamoebida</taxon>
        <taxon>Entamoebidae</taxon>
        <taxon>Entamoeba</taxon>
    </lineage>
</organism>
<keyword evidence="1" id="KW-0472">Membrane</keyword>
<dbReference type="RefSeq" id="XP_004256565.1">
    <property type="nucleotide sequence ID" value="XM_004256517.1"/>
</dbReference>
<protein>
    <submittedName>
        <fullName evidence="3">Uncharacterized protein</fullName>
    </submittedName>
</protein>
<keyword evidence="2" id="KW-0732">Signal</keyword>
<name>A0A0A1UBW3_ENTIV</name>
<proteinExistence type="predicted"/>
<keyword evidence="1" id="KW-0812">Transmembrane</keyword>
<accession>A0A0A1UBW3</accession>
<dbReference type="EMBL" id="KB206573">
    <property type="protein sequence ID" value="ELP89794.1"/>
    <property type="molecule type" value="Genomic_DNA"/>
</dbReference>
<reference evidence="3 4" key="1">
    <citation type="submission" date="2012-10" db="EMBL/GenBank/DDBJ databases">
        <authorList>
            <person name="Zafar N."/>
            <person name="Inman J."/>
            <person name="Hall N."/>
            <person name="Lorenzi H."/>
            <person name="Caler E."/>
        </authorList>
    </citation>
    <scope>NUCLEOTIDE SEQUENCE [LARGE SCALE GENOMIC DNA]</scope>
    <source>
        <strain evidence="3 4">IP1</strain>
    </source>
</reference>
<evidence type="ECO:0000256" key="2">
    <source>
        <dbReference type="SAM" id="SignalP"/>
    </source>
</evidence>
<evidence type="ECO:0000313" key="4">
    <source>
        <dbReference type="Proteomes" id="UP000014680"/>
    </source>
</evidence>
<keyword evidence="4" id="KW-1185">Reference proteome</keyword>
<evidence type="ECO:0000313" key="3">
    <source>
        <dbReference type="EMBL" id="ELP89794.1"/>
    </source>
</evidence>
<feature type="signal peptide" evidence="2">
    <location>
        <begin position="1"/>
        <end position="22"/>
    </location>
</feature>
<dbReference type="VEuPathDB" id="AmoebaDB:EIN_425160"/>
<dbReference type="GeneID" id="14888732"/>
<feature type="chain" id="PRO_5001980779" evidence="2">
    <location>
        <begin position="23"/>
        <end position="176"/>
    </location>
</feature>
<dbReference type="AlphaFoldDB" id="A0A0A1UBW3"/>
<dbReference type="OMA" id="THEYTEI"/>
<keyword evidence="1" id="KW-1133">Transmembrane helix</keyword>
<evidence type="ECO:0000256" key="1">
    <source>
        <dbReference type="SAM" id="Phobius"/>
    </source>
</evidence>
<sequence length="176" mass="19780">MTSVLFVALFVTSFAAYQSGDAIPTQYQIKTTDVLYKWESLPYSARPKFGQESTFTLEQIGATFFYNDDFKIRFSFQNGRFVSPFIAIHSKGVAMATDAVITFGVSHANITSIALVPHLKDNTPMKSETFGYVSFTYRFKEKTHEYTEISKGVVTAISLLFTAVLAVLTYVRQSKK</sequence>